<reference evidence="6" key="1">
    <citation type="submission" date="2019-03" db="EMBL/GenBank/DDBJ databases">
        <title>WGS assembly of Setaria viridis.</title>
        <authorList>
            <person name="Huang P."/>
            <person name="Jenkins J."/>
            <person name="Grimwood J."/>
            <person name="Barry K."/>
            <person name="Healey A."/>
            <person name="Mamidi S."/>
            <person name="Sreedasyam A."/>
            <person name="Shu S."/>
            <person name="Feldman M."/>
            <person name="Wu J."/>
            <person name="Yu Y."/>
            <person name="Chen C."/>
            <person name="Johnson J."/>
            <person name="Rokhsar D."/>
            <person name="Baxter I."/>
            <person name="Schmutz J."/>
            <person name="Brutnell T."/>
            <person name="Kellogg E."/>
        </authorList>
    </citation>
    <scope>NUCLEOTIDE SEQUENCE [LARGE SCALE GENOMIC DNA]</scope>
</reference>
<dbReference type="InterPro" id="IPR016159">
    <property type="entry name" value="Cullin_repeat-like_dom_sf"/>
</dbReference>
<feature type="compositionally biased region" description="Low complexity" evidence="4">
    <location>
        <begin position="9"/>
        <end position="26"/>
    </location>
</feature>
<evidence type="ECO:0000313" key="6">
    <source>
        <dbReference type="EMBL" id="TKW23529.1"/>
    </source>
</evidence>
<gene>
    <name evidence="6" type="ORF">SEVIR_4G297800v2</name>
</gene>
<dbReference type="PANTHER" id="PTHR12542">
    <property type="entry name" value="EXOCYST COMPLEX PROTEIN EXO70"/>
    <property type="match status" value="1"/>
</dbReference>
<dbReference type="GO" id="GO:0005546">
    <property type="term" value="F:phosphatidylinositol-4,5-bisphosphate binding"/>
    <property type="evidence" value="ECO:0007669"/>
    <property type="project" value="InterPro"/>
</dbReference>
<dbReference type="Gene3D" id="1.20.1280.170">
    <property type="entry name" value="Exocyst complex component Exo70"/>
    <property type="match status" value="1"/>
</dbReference>
<evidence type="ECO:0000256" key="3">
    <source>
        <dbReference type="RuleBase" id="RU365026"/>
    </source>
</evidence>
<keyword evidence="3" id="KW-0268">Exocytosis</keyword>
<feature type="domain" description="Exocyst complex subunit Exo70 C-terminal" evidence="5">
    <location>
        <begin position="210"/>
        <end position="543"/>
    </location>
</feature>
<dbReference type="GO" id="GO:0015031">
    <property type="term" value="P:protein transport"/>
    <property type="evidence" value="ECO:0007669"/>
    <property type="project" value="UniProtKB-KW"/>
</dbReference>
<keyword evidence="3" id="KW-0653">Protein transport</keyword>
<evidence type="ECO:0000256" key="1">
    <source>
        <dbReference type="ARBA" id="ARBA00006756"/>
    </source>
</evidence>
<protein>
    <recommendedName>
        <fullName evidence="3">Exocyst subunit Exo70 family protein</fullName>
    </recommendedName>
</protein>
<organism evidence="6 7">
    <name type="scientific">Setaria viridis</name>
    <name type="common">Green bristlegrass</name>
    <name type="synonym">Setaria italica subsp. viridis</name>
    <dbReference type="NCBI Taxonomy" id="4556"/>
    <lineage>
        <taxon>Eukaryota</taxon>
        <taxon>Viridiplantae</taxon>
        <taxon>Streptophyta</taxon>
        <taxon>Embryophyta</taxon>
        <taxon>Tracheophyta</taxon>
        <taxon>Spermatophyta</taxon>
        <taxon>Magnoliopsida</taxon>
        <taxon>Liliopsida</taxon>
        <taxon>Poales</taxon>
        <taxon>Poaceae</taxon>
        <taxon>PACMAD clade</taxon>
        <taxon>Panicoideae</taxon>
        <taxon>Panicodae</taxon>
        <taxon>Paniceae</taxon>
        <taxon>Cenchrinae</taxon>
        <taxon>Setaria</taxon>
    </lineage>
</organism>
<sequence>MAMAGRDGGSSSCAISSSSGTVSTTYASTGSRLSSIILDLEIHDGEYVSWEESEEGQMKRIESLVQELFGAPLLANCSGDMRVLERWFSELGVGWVLHLPLADDDDAPAAAGKLKLEHSFDARSWIRALAEIVRTIRSTASLFPERGSMSMGLPIISEEGQAVADDQFLLRRVTNKLFRRVTNKLFRTNTVGLPRACEKEPEARRIPDQLQFAQFFQQAMLRMLAFVDSVVGTEVVATNGVQEEPYEKLNTLLGVRGALSKALHQIHLSSYSPASADVFRIQRDIISLLAAKEGKTGEAIWSAMQQVFTRIMEEDGNDLLETQDPPESSGIHKATRSVTRYMGFLQANYSSVAPIVSEAARYGEYAPQNGGIPPLDSMVLEMASCLEEKLGRISQLFPNNSLGFLFVINNLYYLMEQLSANPMSSLSFSIPVLTRKIKNTIEYYLQVSWAPVLLCLHISHTPFRLGRYCSPLPKFDSEFLKTYEVQKFWKVPNPDLREVLRRAVAEKVVSGLTEYLRDSNTTCTVRTLGSSFTPQELEEMLQELYEG</sequence>
<dbReference type="AlphaFoldDB" id="A0A4U6V957"/>
<proteinExistence type="inferred from homology"/>
<feature type="region of interest" description="Disordered" evidence="4">
    <location>
        <begin position="1"/>
        <end position="26"/>
    </location>
</feature>
<evidence type="ECO:0000256" key="2">
    <source>
        <dbReference type="ARBA" id="ARBA00022448"/>
    </source>
</evidence>
<accession>A0A4U6V957</accession>
<dbReference type="SUPFAM" id="SSF74788">
    <property type="entry name" value="Cullin repeat-like"/>
    <property type="match status" value="1"/>
</dbReference>
<dbReference type="PANTHER" id="PTHR12542:SF137">
    <property type="entry name" value="EXOCYST SUBUNIT EXO70 FAMILY PROTEIN"/>
    <property type="match status" value="1"/>
</dbReference>
<dbReference type="InterPro" id="IPR046364">
    <property type="entry name" value="Exo70_C"/>
</dbReference>
<keyword evidence="7" id="KW-1185">Reference proteome</keyword>
<dbReference type="InterPro" id="IPR004140">
    <property type="entry name" value="Exo70"/>
</dbReference>
<evidence type="ECO:0000313" key="7">
    <source>
        <dbReference type="Proteomes" id="UP000298652"/>
    </source>
</evidence>
<dbReference type="EMBL" id="CM016555">
    <property type="protein sequence ID" value="TKW23529.1"/>
    <property type="molecule type" value="Genomic_DNA"/>
</dbReference>
<dbReference type="Proteomes" id="UP000298652">
    <property type="component" value="Chromosome 4"/>
</dbReference>
<evidence type="ECO:0000256" key="4">
    <source>
        <dbReference type="SAM" id="MobiDB-lite"/>
    </source>
</evidence>
<dbReference type="GO" id="GO:0006887">
    <property type="term" value="P:exocytosis"/>
    <property type="evidence" value="ECO:0007669"/>
    <property type="project" value="UniProtKB-KW"/>
</dbReference>
<dbReference type="GO" id="GO:0000145">
    <property type="term" value="C:exocyst"/>
    <property type="evidence" value="ECO:0007669"/>
    <property type="project" value="InterPro"/>
</dbReference>
<dbReference type="Gramene" id="TKW23529">
    <property type="protein sequence ID" value="TKW23529"/>
    <property type="gene ID" value="SEVIR_4G297800v2"/>
</dbReference>
<comment type="similarity">
    <text evidence="1 3">Belongs to the EXO70 family.</text>
</comment>
<keyword evidence="2 3" id="KW-0813">Transport</keyword>
<name>A0A4U6V957_SETVI</name>
<comment type="function">
    <text evidence="3">Component of the exocyst complex.</text>
</comment>
<evidence type="ECO:0000259" key="5">
    <source>
        <dbReference type="Pfam" id="PF03081"/>
    </source>
</evidence>
<dbReference type="OMA" id="CLHISHT"/>
<dbReference type="Pfam" id="PF03081">
    <property type="entry name" value="Exo70_C"/>
    <property type="match status" value="1"/>
</dbReference>